<protein>
    <submittedName>
        <fullName evidence="2">YeeE/YedE family protein</fullName>
    </submittedName>
</protein>
<sequence length="180" mass="18813">FKGQVDSKLALFLITGLMIGYSLQRSRFGFAGGVRKPVMMGNADFVKALLVLFSITVVVTAGIHYASTIKGGEIAFRAAQGASIVPGSQSVKPATLGLFIGGLLFGIGMIAAGCCASGTLTDIGEGAGRAIIVLPFFCIGSVLGVWHLASLEKTFLYEKAITVYLPDHFGYLGSILVSLF</sequence>
<feature type="transmembrane region" description="Helical" evidence="1">
    <location>
        <begin position="45"/>
        <end position="66"/>
    </location>
</feature>
<proteinExistence type="predicted"/>
<evidence type="ECO:0000313" key="3">
    <source>
        <dbReference type="Proteomes" id="UP001289066"/>
    </source>
</evidence>
<dbReference type="Pfam" id="PF04143">
    <property type="entry name" value="Sulf_transp"/>
    <property type="match status" value="1"/>
</dbReference>
<evidence type="ECO:0000313" key="2">
    <source>
        <dbReference type="EMBL" id="MDZ5034583.1"/>
    </source>
</evidence>
<dbReference type="Proteomes" id="UP001289066">
    <property type="component" value="Unassembled WGS sequence"/>
</dbReference>
<keyword evidence="1" id="KW-0812">Transmembrane</keyword>
<dbReference type="EMBL" id="WNVG01000700">
    <property type="protein sequence ID" value="MDZ5034583.1"/>
    <property type="molecule type" value="Genomic_DNA"/>
</dbReference>
<feature type="non-terminal residue" evidence="2">
    <location>
        <position position="1"/>
    </location>
</feature>
<feature type="transmembrane region" description="Helical" evidence="1">
    <location>
        <begin position="96"/>
        <end position="118"/>
    </location>
</feature>
<name>A0AAW9J7F3_CLOPF</name>
<dbReference type="AlphaFoldDB" id="A0AAW9J7F3"/>
<feature type="transmembrane region" description="Helical" evidence="1">
    <location>
        <begin position="130"/>
        <end position="149"/>
    </location>
</feature>
<evidence type="ECO:0000256" key="1">
    <source>
        <dbReference type="SAM" id="Phobius"/>
    </source>
</evidence>
<feature type="non-terminal residue" evidence="2">
    <location>
        <position position="180"/>
    </location>
</feature>
<accession>A0AAW9J7F3</accession>
<gene>
    <name evidence="2" type="ORF">GNF81_17960</name>
</gene>
<dbReference type="InterPro" id="IPR007272">
    <property type="entry name" value="Sulf_transp_TsuA/YedE"/>
</dbReference>
<comment type="caution">
    <text evidence="2">The sequence shown here is derived from an EMBL/GenBank/DDBJ whole genome shotgun (WGS) entry which is preliminary data.</text>
</comment>
<keyword evidence="1" id="KW-0472">Membrane</keyword>
<organism evidence="2 3">
    <name type="scientific">Clostridium perfringens</name>
    <dbReference type="NCBI Taxonomy" id="1502"/>
    <lineage>
        <taxon>Bacteria</taxon>
        <taxon>Bacillati</taxon>
        <taxon>Bacillota</taxon>
        <taxon>Clostridia</taxon>
        <taxon>Eubacteriales</taxon>
        <taxon>Clostridiaceae</taxon>
        <taxon>Clostridium</taxon>
    </lineage>
</organism>
<reference evidence="2" key="1">
    <citation type="submission" date="2019-11" db="EMBL/GenBank/DDBJ databases">
        <title>Characterization of Clostridium perfringens isolates from swine manure treated agricultural soils.</title>
        <authorList>
            <person name="Wushke S.T."/>
        </authorList>
    </citation>
    <scope>NUCLEOTIDE SEQUENCE</scope>
    <source>
        <strain evidence="2">X15</strain>
    </source>
</reference>
<dbReference type="RefSeq" id="WP_322413021.1">
    <property type="nucleotide sequence ID" value="NZ_WNVG01000700.1"/>
</dbReference>
<keyword evidence="1" id="KW-1133">Transmembrane helix</keyword>